<protein>
    <submittedName>
        <fullName evidence="4">ABC transporter substrate-binding protein</fullName>
    </submittedName>
</protein>
<evidence type="ECO:0000259" key="3">
    <source>
        <dbReference type="Pfam" id="PF00496"/>
    </source>
</evidence>
<dbReference type="PANTHER" id="PTHR30290:SF62">
    <property type="entry name" value="OLIGOPEPTIDE ABC TRANSPORTER, PERIPLASMIC OLIGOPEPTIDE-BINDING PROTEIN"/>
    <property type="match status" value="1"/>
</dbReference>
<evidence type="ECO:0000313" key="5">
    <source>
        <dbReference type="Proteomes" id="UP000314011"/>
    </source>
</evidence>
<dbReference type="RefSeq" id="WP_140197297.1">
    <property type="nucleotide sequence ID" value="NZ_CP065915.1"/>
</dbReference>
<proteinExistence type="inferred from homology"/>
<dbReference type="Proteomes" id="UP000314011">
    <property type="component" value="Unassembled WGS sequence"/>
</dbReference>
<dbReference type="SUPFAM" id="SSF53850">
    <property type="entry name" value="Periplasmic binding protein-like II"/>
    <property type="match status" value="1"/>
</dbReference>
<dbReference type="CDD" id="cd08500">
    <property type="entry name" value="PBP2_NikA_DppA_OppA_like_4"/>
    <property type="match status" value="1"/>
</dbReference>
<evidence type="ECO:0000256" key="1">
    <source>
        <dbReference type="ARBA" id="ARBA00004418"/>
    </source>
</evidence>
<dbReference type="OrthoDB" id="9803988at2"/>
<dbReference type="InterPro" id="IPR000914">
    <property type="entry name" value="SBP_5_dom"/>
</dbReference>
<comment type="subcellular location">
    <subcellularLocation>
        <location evidence="1">Periplasm</location>
    </subcellularLocation>
</comment>
<comment type="caution">
    <text evidence="4">The sequence shown here is derived from an EMBL/GenBank/DDBJ whole genome shotgun (WGS) entry which is preliminary data.</text>
</comment>
<feature type="domain" description="Solute-binding protein family 5" evidence="3">
    <location>
        <begin position="92"/>
        <end position="504"/>
    </location>
</feature>
<organism evidence="4 5">
    <name type="scientific">Pelagovum pacificum</name>
    <dbReference type="NCBI Taxonomy" id="2588711"/>
    <lineage>
        <taxon>Bacteria</taxon>
        <taxon>Pseudomonadati</taxon>
        <taxon>Pseudomonadota</taxon>
        <taxon>Alphaproteobacteria</taxon>
        <taxon>Rhodobacterales</taxon>
        <taxon>Paracoccaceae</taxon>
        <taxon>Pelagovum</taxon>
    </lineage>
</organism>
<dbReference type="Gene3D" id="3.10.105.10">
    <property type="entry name" value="Dipeptide-binding Protein, Domain 3"/>
    <property type="match status" value="1"/>
</dbReference>
<reference evidence="4 5" key="1">
    <citation type="submission" date="2019-06" db="EMBL/GenBank/DDBJ databases">
        <title>Genome of new Rhodobacteraceae sp. SM1903.</title>
        <authorList>
            <person name="Ren X."/>
        </authorList>
    </citation>
    <scope>NUCLEOTIDE SEQUENCE [LARGE SCALE GENOMIC DNA]</scope>
    <source>
        <strain evidence="4 5">SM1903</strain>
    </source>
</reference>
<gene>
    <name evidence="4" type="ORF">FHY64_18235</name>
</gene>
<dbReference type="GO" id="GO:1904680">
    <property type="term" value="F:peptide transmembrane transporter activity"/>
    <property type="evidence" value="ECO:0007669"/>
    <property type="project" value="TreeGrafter"/>
</dbReference>
<evidence type="ECO:0000256" key="2">
    <source>
        <dbReference type="ARBA" id="ARBA00005695"/>
    </source>
</evidence>
<dbReference type="InterPro" id="IPR039424">
    <property type="entry name" value="SBP_5"/>
</dbReference>
<keyword evidence="5" id="KW-1185">Reference proteome</keyword>
<evidence type="ECO:0000313" key="4">
    <source>
        <dbReference type="EMBL" id="TNY31029.1"/>
    </source>
</evidence>
<name>A0A5C5G8H5_9RHOB</name>
<comment type="similarity">
    <text evidence="2">Belongs to the bacterial solute-binding protein 5 family.</text>
</comment>
<dbReference type="Pfam" id="PF00496">
    <property type="entry name" value="SBP_bac_5"/>
    <property type="match status" value="1"/>
</dbReference>
<dbReference type="Gene3D" id="3.40.190.10">
    <property type="entry name" value="Periplasmic binding protein-like II"/>
    <property type="match status" value="1"/>
</dbReference>
<dbReference type="PANTHER" id="PTHR30290">
    <property type="entry name" value="PERIPLASMIC BINDING COMPONENT OF ABC TRANSPORTER"/>
    <property type="match status" value="1"/>
</dbReference>
<accession>A0A5C5G8H5</accession>
<dbReference type="AlphaFoldDB" id="A0A5C5G8H5"/>
<dbReference type="GO" id="GO:0015833">
    <property type="term" value="P:peptide transport"/>
    <property type="evidence" value="ECO:0007669"/>
    <property type="project" value="TreeGrafter"/>
</dbReference>
<sequence>MDFKISRRGFLASGTAMAVGGLPTLSFAQDDLPPVEERLPENPLVVTPNERPGQQGGTWDLALVGGGSLSMLFRYQAYDPLLRWNAEWSAAEPNVAESYEVSDDSTVYTFKLRRGHKWSDGEPFTTEDVRFWFEDVFQDPDAGLPGQSHWYADGELATLEIDDEVTFRVVFPSPNGFFATKMADSNVDQLVRTPAHYLKQFHLKYNENANELAAERGFDSWIALFQREHGLNEDNVHFQNSKRPTLNPWMFTSAPGEDTERAIAVRNPYYFKVDTEGTQLPYFDRINYQMVSDPEVLLLKTLQGEIDVENIYINTPVNKPVLFDGQESGDYHFYTLKETAANVMVFQLNLNHTNEVKNELFNMRDFREAMSIAVDRQALIDAVFVGQGAPAQPSIREGDPLYNERLATQHTEYDPARANEILDGIVPEKDSEGYRLMSDGNRLTIIFEIDQVRTTFLDMFELALPMFREVGIDAQIRTMDRSLWEERVRNGREFDATAHQFGANGGIAAMLDPRYFVPFNNNSIYAPGWALYFTDPENPAAIEPPEEVKAQQQRLRDLLGTGDPERQNEIMGEILENAADQFLVFGVSLPPDGYGVVKNNVVNMIDEMPNSFVWPTPMPVGTEQLFKE</sequence>
<dbReference type="EMBL" id="VFFF01000003">
    <property type="protein sequence ID" value="TNY31029.1"/>
    <property type="molecule type" value="Genomic_DNA"/>
</dbReference>